<comment type="caution">
    <text evidence="1">The sequence shown here is derived from an EMBL/GenBank/DDBJ whole genome shotgun (WGS) entry which is preliminary data.</text>
</comment>
<accession>A0A0C1VB01</accession>
<gene>
    <name evidence="1" type="ORF">H735_28495</name>
</gene>
<proteinExistence type="predicted"/>
<dbReference type="PATRIC" id="fig|1229493.5.peg.5521"/>
<protein>
    <submittedName>
        <fullName evidence="1">Uncharacterized protein</fullName>
    </submittedName>
</protein>
<evidence type="ECO:0000313" key="1">
    <source>
        <dbReference type="EMBL" id="KIF46843.1"/>
    </source>
</evidence>
<dbReference type="Proteomes" id="UP000031586">
    <property type="component" value="Unassembled WGS sequence"/>
</dbReference>
<organism evidence="1 2">
    <name type="scientific">Vibrio owensii CAIM 1854 = LMG 25443</name>
    <dbReference type="NCBI Taxonomy" id="1229493"/>
    <lineage>
        <taxon>Bacteria</taxon>
        <taxon>Pseudomonadati</taxon>
        <taxon>Pseudomonadota</taxon>
        <taxon>Gammaproteobacteria</taxon>
        <taxon>Vibrionales</taxon>
        <taxon>Vibrionaceae</taxon>
        <taxon>Vibrio</taxon>
    </lineage>
</organism>
<reference evidence="1 2" key="1">
    <citation type="submission" date="2014-07" db="EMBL/GenBank/DDBJ databases">
        <title>Unique and conserved regions in Vibrio harveyi and related species in comparison with the shrimp pathogen Vibrio harveyi CAIM 1792.</title>
        <authorList>
            <person name="Espinoza-Valles I."/>
            <person name="Vora G."/>
            <person name="Leekitcharoenphon P."/>
            <person name="Ussery D."/>
            <person name="Hoj L."/>
            <person name="Gomez-Gil B."/>
        </authorList>
    </citation>
    <scope>NUCLEOTIDE SEQUENCE [LARGE SCALE GENOMIC DNA]</scope>
    <source>
        <strain evidence="2">CAIM 1854 / LMG 25443</strain>
    </source>
</reference>
<evidence type="ECO:0000313" key="2">
    <source>
        <dbReference type="Proteomes" id="UP000031586"/>
    </source>
</evidence>
<name>A0A0C1VB01_9VIBR</name>
<dbReference type="EMBL" id="JPRD01000071">
    <property type="protein sequence ID" value="KIF46843.1"/>
    <property type="molecule type" value="Genomic_DNA"/>
</dbReference>
<dbReference type="AlphaFoldDB" id="A0A0C1VB01"/>
<sequence length="161" mass="18781">MGRLNDAQLQRRIEHILERHPNASSLVVRQRLMSNLKPSHIYPHLVPFYEQYRIDDSADIQRELKKMMSMHLGLSIIAQTLSIGCFNYRQVEKALLELTADFDHLAQAQRCKELRFGHGAPTDEHHQSQIVMTLQRLGHRLPDIWQVLRQATESNKIAKPR</sequence>
<dbReference type="RefSeq" id="WP_020195410.1">
    <property type="nucleotide sequence ID" value="NZ_BAOH01000021.1"/>
</dbReference>